<reference evidence="2 3" key="1">
    <citation type="journal article" date="2021" name="Microbiol. Resour. Announc.">
        <title>Draft Genome Sequence of Coralloluteibacterium stylophorae LMG 29479T.</title>
        <authorList>
            <person name="Karlyshev A.V."/>
            <person name="Kudryashova E.B."/>
            <person name="Ariskina E.V."/>
            <person name="Conroy A.P."/>
            <person name="Abidueva E.Y."/>
        </authorList>
    </citation>
    <scope>NUCLEOTIDE SEQUENCE [LARGE SCALE GENOMIC DNA]</scope>
    <source>
        <strain evidence="2 3">LMG 29479</strain>
    </source>
</reference>
<comment type="caution">
    <text evidence="1">The sequence shown here is derived from an EMBL/GenBank/DDBJ whole genome shotgun (WGS) entry which is preliminary data.</text>
</comment>
<accession>A0A8J7VQY0</accession>
<gene>
    <name evidence="2" type="ORF">KB893_011300</name>
    <name evidence="1" type="ORF">KB893_02625</name>
</gene>
<dbReference type="Proteomes" id="UP000675747">
    <property type="component" value="Unassembled WGS sequence"/>
</dbReference>
<keyword evidence="3" id="KW-1185">Reference proteome</keyword>
<dbReference type="RefSeq" id="WP_211925389.1">
    <property type="nucleotide sequence ID" value="NZ_JAGQFT020000006.1"/>
</dbReference>
<evidence type="ECO:0000313" key="1">
    <source>
        <dbReference type="EMBL" id="MBR0561420.1"/>
    </source>
</evidence>
<dbReference type="EMBL" id="JAGQFT010000010">
    <property type="protein sequence ID" value="MBR0561420.1"/>
    <property type="molecule type" value="Genomic_DNA"/>
</dbReference>
<protein>
    <submittedName>
        <fullName evidence="1">Uncharacterized protein</fullName>
    </submittedName>
</protein>
<name>A0A8J7VQY0_9GAMM</name>
<reference evidence="1" key="2">
    <citation type="submission" date="2021-04" db="EMBL/GenBank/DDBJ databases">
        <authorList>
            <person name="Karlyshev A.V."/>
        </authorList>
    </citation>
    <scope>NUCLEOTIDE SEQUENCE</scope>
    <source>
        <strain evidence="1">LMG 29479</strain>
    </source>
</reference>
<organism evidence="1">
    <name type="scientific">Coralloluteibacterium stylophorae</name>
    <dbReference type="NCBI Taxonomy" id="1776034"/>
    <lineage>
        <taxon>Bacteria</taxon>
        <taxon>Pseudomonadati</taxon>
        <taxon>Pseudomonadota</taxon>
        <taxon>Gammaproteobacteria</taxon>
        <taxon>Lysobacterales</taxon>
        <taxon>Lysobacteraceae</taxon>
        <taxon>Coralloluteibacterium</taxon>
    </lineage>
</organism>
<evidence type="ECO:0000313" key="3">
    <source>
        <dbReference type="Proteomes" id="UP000675747"/>
    </source>
</evidence>
<dbReference type="AlphaFoldDB" id="A0A8J7VQY0"/>
<dbReference type="EMBL" id="JAGQFT020000006">
    <property type="protein sequence ID" value="MBS7457715.1"/>
    <property type="molecule type" value="Genomic_DNA"/>
</dbReference>
<sequence length="108" mass="11862">MSHITPPASLITLTVPCADLLPLLDAVMPGLEREEAEWREVFRDRMSSYRALSRYGSPACAAPMGVARFRALAPLHRAVKAAPEGTTVMFPANLMTVLRNAVEDLRRA</sequence>
<evidence type="ECO:0000313" key="2">
    <source>
        <dbReference type="EMBL" id="MBS7457715.1"/>
    </source>
</evidence>
<proteinExistence type="predicted"/>